<dbReference type="Gene3D" id="3.30.70.260">
    <property type="match status" value="1"/>
</dbReference>
<dbReference type="AlphaFoldDB" id="X0TRN7"/>
<dbReference type="SUPFAM" id="SSF55021">
    <property type="entry name" value="ACT-like"/>
    <property type="match status" value="1"/>
</dbReference>
<dbReference type="Gene3D" id="3.30.1330.90">
    <property type="entry name" value="D-3-phosphoglycerate dehydrogenase, domain 3"/>
    <property type="match status" value="1"/>
</dbReference>
<organism evidence="2">
    <name type="scientific">marine sediment metagenome</name>
    <dbReference type="NCBI Taxonomy" id="412755"/>
    <lineage>
        <taxon>unclassified sequences</taxon>
        <taxon>metagenomes</taxon>
        <taxon>ecological metagenomes</taxon>
    </lineage>
</organism>
<gene>
    <name evidence="2" type="ORF">S01H1_01267</name>
</gene>
<dbReference type="SUPFAM" id="SSF143548">
    <property type="entry name" value="Serine metabolism enzymes domain"/>
    <property type="match status" value="1"/>
</dbReference>
<sequence>KVVESKTKTSEDFSSLIKLTVRTSEGKNVISGTVFGNNLPRILRINKFYLEAIPEGHILLLTNVDRPGVIGRITSTLGSYGVNISRMQVGEEKEKKQNVIFLATNVSVNDEILEKLRNLDDVFSVRRIEL</sequence>
<dbReference type="Pfam" id="PF19304">
    <property type="entry name" value="PGDH_inter"/>
    <property type="match status" value="1"/>
</dbReference>
<feature type="non-terminal residue" evidence="2">
    <location>
        <position position="1"/>
    </location>
</feature>
<dbReference type="Pfam" id="PF01842">
    <property type="entry name" value="ACT"/>
    <property type="match status" value="1"/>
</dbReference>
<feature type="domain" description="ACT" evidence="1">
    <location>
        <begin position="58"/>
        <end position="130"/>
    </location>
</feature>
<protein>
    <recommendedName>
        <fullName evidence="1">ACT domain-containing protein</fullName>
    </recommendedName>
</protein>
<name>X0TRN7_9ZZZZ</name>
<dbReference type="InterPro" id="IPR029009">
    <property type="entry name" value="ASB_dom_sf"/>
</dbReference>
<reference evidence="2" key="1">
    <citation type="journal article" date="2014" name="Front. Microbiol.">
        <title>High frequency of phylogenetically diverse reductive dehalogenase-homologous genes in deep subseafloor sedimentary metagenomes.</title>
        <authorList>
            <person name="Kawai M."/>
            <person name="Futagami T."/>
            <person name="Toyoda A."/>
            <person name="Takaki Y."/>
            <person name="Nishi S."/>
            <person name="Hori S."/>
            <person name="Arai W."/>
            <person name="Tsubouchi T."/>
            <person name="Morono Y."/>
            <person name="Uchiyama I."/>
            <person name="Ito T."/>
            <person name="Fujiyama A."/>
            <person name="Inagaki F."/>
            <person name="Takami H."/>
        </authorList>
    </citation>
    <scope>NUCLEOTIDE SEQUENCE</scope>
    <source>
        <strain evidence="2">Expedition CK06-06</strain>
    </source>
</reference>
<dbReference type="InterPro" id="IPR045865">
    <property type="entry name" value="ACT-like_dom_sf"/>
</dbReference>
<evidence type="ECO:0000259" key="1">
    <source>
        <dbReference type="PROSITE" id="PS51671"/>
    </source>
</evidence>
<dbReference type="InterPro" id="IPR045626">
    <property type="entry name" value="PGDH_ASB_dom"/>
</dbReference>
<proteinExistence type="predicted"/>
<accession>X0TRN7</accession>
<dbReference type="PROSITE" id="PS51671">
    <property type="entry name" value="ACT"/>
    <property type="match status" value="1"/>
</dbReference>
<comment type="caution">
    <text evidence="2">The sequence shown here is derived from an EMBL/GenBank/DDBJ whole genome shotgun (WGS) entry which is preliminary data.</text>
</comment>
<dbReference type="EMBL" id="BARS01000534">
    <property type="protein sequence ID" value="GAF78800.1"/>
    <property type="molecule type" value="Genomic_DNA"/>
</dbReference>
<dbReference type="InterPro" id="IPR002912">
    <property type="entry name" value="ACT_dom"/>
</dbReference>
<evidence type="ECO:0000313" key="2">
    <source>
        <dbReference type="EMBL" id="GAF78800.1"/>
    </source>
</evidence>
<dbReference type="CDD" id="cd04902">
    <property type="entry name" value="ACT_3PGDH-xct"/>
    <property type="match status" value="1"/>
</dbReference>